<gene>
    <name evidence="2" type="ORF">ACFX5F_04815</name>
</gene>
<dbReference type="RefSeq" id="WP_379850440.1">
    <property type="nucleotide sequence ID" value="NZ_JBHZPY010000003.1"/>
</dbReference>
<dbReference type="Proteomes" id="UP001600107">
    <property type="component" value="Unassembled WGS sequence"/>
</dbReference>
<keyword evidence="3" id="KW-1185">Reference proteome</keyword>
<organism evidence="2 3">
    <name type="scientific">Flavobacterium zhoui</name>
    <dbReference type="NCBI Taxonomy" id="3230414"/>
    <lineage>
        <taxon>Bacteria</taxon>
        <taxon>Pseudomonadati</taxon>
        <taxon>Bacteroidota</taxon>
        <taxon>Flavobacteriia</taxon>
        <taxon>Flavobacteriales</taxon>
        <taxon>Flavobacteriaceae</taxon>
        <taxon>Flavobacterium</taxon>
    </lineage>
</organism>
<protein>
    <submittedName>
        <fullName evidence="2">Uncharacterized protein</fullName>
    </submittedName>
</protein>
<feature type="chain" id="PRO_5046794705" evidence="1">
    <location>
        <begin position="24"/>
        <end position="176"/>
    </location>
</feature>
<keyword evidence="1" id="KW-0732">Signal</keyword>
<sequence>MKNSKKIITILLLALTFSMTAQVAPTTGEKVLEVKESHEGEYLQKISQKGFSDVVIKALTERVPKKLIKYGFTDISIIEVGQVPVPEGWATKLGSLTSNKSVGKGMLQQAKTYSEIEAAVNKMYQPEDTDGVDWKFQVNFIDNISKEEFKIRINMMSYNPLYIIKKSDLVKDLSKS</sequence>
<reference evidence="2 3" key="1">
    <citation type="submission" date="2024-06" db="EMBL/GenBank/DDBJ databases">
        <title>Flavobacterium spp. isolated from glacier.</title>
        <authorList>
            <person name="Han D."/>
        </authorList>
    </citation>
    <scope>NUCLEOTIDE SEQUENCE [LARGE SCALE GENOMIC DNA]</scope>
    <source>
        <strain evidence="2 3">ZS1P70</strain>
    </source>
</reference>
<dbReference type="EMBL" id="JBHZPY010000003">
    <property type="protein sequence ID" value="MFE3870537.1"/>
    <property type="molecule type" value="Genomic_DNA"/>
</dbReference>
<comment type="caution">
    <text evidence="2">The sequence shown here is derived from an EMBL/GenBank/DDBJ whole genome shotgun (WGS) entry which is preliminary data.</text>
</comment>
<evidence type="ECO:0000256" key="1">
    <source>
        <dbReference type="SAM" id="SignalP"/>
    </source>
</evidence>
<name>A0ABW6I3N0_9FLAO</name>
<proteinExistence type="predicted"/>
<accession>A0ABW6I3N0</accession>
<evidence type="ECO:0000313" key="2">
    <source>
        <dbReference type="EMBL" id="MFE3870537.1"/>
    </source>
</evidence>
<feature type="signal peptide" evidence="1">
    <location>
        <begin position="1"/>
        <end position="23"/>
    </location>
</feature>
<evidence type="ECO:0000313" key="3">
    <source>
        <dbReference type="Proteomes" id="UP001600107"/>
    </source>
</evidence>